<dbReference type="InterPro" id="IPR053924">
    <property type="entry name" value="RecX_HTH_2nd"/>
</dbReference>
<dbReference type="InterPro" id="IPR003783">
    <property type="entry name" value="Regulatory_RecX"/>
</dbReference>
<dbReference type="Pfam" id="PF21981">
    <property type="entry name" value="RecX_HTH3"/>
    <property type="match status" value="1"/>
</dbReference>
<evidence type="ECO:0000313" key="11">
    <source>
        <dbReference type="Proteomes" id="UP000679779"/>
    </source>
</evidence>
<feature type="coiled-coil region" evidence="6">
    <location>
        <begin position="84"/>
        <end position="111"/>
    </location>
</feature>
<keyword evidence="4 5" id="KW-0963">Cytoplasm</keyword>
<dbReference type="AlphaFoldDB" id="A0A920C8B6"/>
<evidence type="ECO:0000256" key="5">
    <source>
        <dbReference type="HAMAP-Rule" id="MF_01114"/>
    </source>
</evidence>
<protein>
    <recommendedName>
        <fullName evidence="3 5">Regulatory protein RecX</fullName>
    </recommendedName>
</protein>
<keyword evidence="11" id="KW-1185">Reference proteome</keyword>
<keyword evidence="6" id="KW-0175">Coiled coil</keyword>
<dbReference type="EMBL" id="BORQ01000001">
    <property type="protein sequence ID" value="GIO29921.1"/>
    <property type="molecule type" value="Genomic_DNA"/>
</dbReference>
<evidence type="ECO:0000259" key="7">
    <source>
        <dbReference type="Pfam" id="PF02631"/>
    </source>
</evidence>
<evidence type="ECO:0000313" key="10">
    <source>
        <dbReference type="EMBL" id="GIO29921.1"/>
    </source>
</evidence>
<evidence type="ECO:0000256" key="1">
    <source>
        <dbReference type="ARBA" id="ARBA00004496"/>
    </source>
</evidence>
<feature type="domain" description="RecX third three-helical" evidence="8">
    <location>
        <begin position="176"/>
        <end position="222"/>
    </location>
</feature>
<dbReference type="GO" id="GO:0005737">
    <property type="term" value="C:cytoplasm"/>
    <property type="evidence" value="ECO:0007669"/>
    <property type="project" value="UniProtKB-SubCell"/>
</dbReference>
<comment type="caution">
    <text evidence="10">The sequence shown here is derived from an EMBL/GenBank/DDBJ whole genome shotgun (WGS) entry which is preliminary data.</text>
</comment>
<dbReference type="InterPro" id="IPR036388">
    <property type="entry name" value="WH-like_DNA-bd_sf"/>
</dbReference>
<feature type="domain" description="RecX second three-helical" evidence="7">
    <location>
        <begin position="129"/>
        <end position="170"/>
    </location>
</feature>
<dbReference type="PANTHER" id="PTHR33602">
    <property type="entry name" value="REGULATORY PROTEIN RECX FAMILY PROTEIN"/>
    <property type="match status" value="1"/>
</dbReference>
<dbReference type="Pfam" id="PF21982">
    <property type="entry name" value="RecX_HTH1"/>
    <property type="match status" value="1"/>
</dbReference>
<comment type="similarity">
    <text evidence="2 5">Belongs to the RecX family.</text>
</comment>
<dbReference type="Gene3D" id="1.10.10.10">
    <property type="entry name" value="Winged helix-like DNA-binding domain superfamily/Winged helix DNA-binding domain"/>
    <property type="match status" value="3"/>
</dbReference>
<dbReference type="GO" id="GO:0006282">
    <property type="term" value="P:regulation of DNA repair"/>
    <property type="evidence" value="ECO:0007669"/>
    <property type="project" value="UniProtKB-UniRule"/>
</dbReference>
<feature type="domain" description="RecX first three-helical" evidence="9">
    <location>
        <begin position="83"/>
        <end position="122"/>
    </location>
</feature>
<dbReference type="Proteomes" id="UP000679779">
    <property type="component" value="Unassembled WGS sequence"/>
</dbReference>
<dbReference type="PANTHER" id="PTHR33602:SF1">
    <property type="entry name" value="REGULATORY PROTEIN RECX FAMILY PROTEIN"/>
    <property type="match status" value="1"/>
</dbReference>
<evidence type="ECO:0000256" key="3">
    <source>
        <dbReference type="ARBA" id="ARBA00018111"/>
    </source>
</evidence>
<dbReference type="Pfam" id="PF02631">
    <property type="entry name" value="RecX_HTH2"/>
    <property type="match status" value="1"/>
</dbReference>
<evidence type="ECO:0000256" key="2">
    <source>
        <dbReference type="ARBA" id="ARBA00009695"/>
    </source>
</evidence>
<reference evidence="10" key="1">
    <citation type="submission" date="2021-03" db="EMBL/GenBank/DDBJ databases">
        <title>Antimicrobial resistance genes in bacteria isolated from Japanese honey, and their potential for conferring macrolide and lincosamide resistance in the American foulbrood pathogen Paenibacillus larvae.</title>
        <authorList>
            <person name="Okamoto M."/>
            <person name="Kumagai M."/>
            <person name="Kanamori H."/>
            <person name="Takamatsu D."/>
        </authorList>
    </citation>
    <scope>NUCLEOTIDE SEQUENCE</scope>
    <source>
        <strain evidence="10">J2TS6</strain>
    </source>
</reference>
<accession>A0A920C8B6</accession>
<dbReference type="InterPro" id="IPR053925">
    <property type="entry name" value="RecX_HTH_3rd"/>
</dbReference>
<gene>
    <name evidence="5 10" type="primary">recX</name>
    <name evidence="10" type="ORF">J2TS6_10620</name>
</gene>
<dbReference type="HAMAP" id="MF_01114">
    <property type="entry name" value="RecX"/>
    <property type="match status" value="1"/>
</dbReference>
<evidence type="ECO:0000256" key="4">
    <source>
        <dbReference type="ARBA" id="ARBA00022490"/>
    </source>
</evidence>
<name>A0A920C8B6_9BACL</name>
<sequence>MQEQELRMQPEITDISRFPEGEDLVITAVERHPKQRGQYQIFFGEYMLLIHEDTMIKFRMLKGSVFTKQELEEIVLANEKQRAYVQALKFLERKQRTKKELEERLRQKEFGQAVTEQALERLEREGLINDELYAKQWAEQRISSQRKGRAWVKQELRQKGIDSLLITEALAEVSEEQEFESCLVIGRKKWRQTRGDCMDRKRKTGAFLMRRGYSGELVRRVINRLVREDGEAGENEEPFAFD</sequence>
<organism evidence="10 11">
    <name type="scientific">Paenibacillus albilobatus</name>
    <dbReference type="NCBI Taxonomy" id="2716884"/>
    <lineage>
        <taxon>Bacteria</taxon>
        <taxon>Bacillati</taxon>
        <taxon>Bacillota</taxon>
        <taxon>Bacilli</taxon>
        <taxon>Bacillales</taxon>
        <taxon>Paenibacillaceae</taxon>
        <taxon>Paenibacillus</taxon>
    </lineage>
</organism>
<comment type="subcellular location">
    <subcellularLocation>
        <location evidence="1 5">Cytoplasm</location>
    </subcellularLocation>
</comment>
<evidence type="ECO:0000259" key="9">
    <source>
        <dbReference type="Pfam" id="PF21982"/>
    </source>
</evidence>
<evidence type="ECO:0000256" key="6">
    <source>
        <dbReference type="SAM" id="Coils"/>
    </source>
</evidence>
<comment type="function">
    <text evidence="5">Modulates RecA activity.</text>
</comment>
<dbReference type="InterPro" id="IPR053926">
    <property type="entry name" value="RecX_HTH_1st"/>
</dbReference>
<proteinExistence type="inferred from homology"/>
<evidence type="ECO:0000259" key="8">
    <source>
        <dbReference type="Pfam" id="PF21981"/>
    </source>
</evidence>